<dbReference type="InterPro" id="IPR014717">
    <property type="entry name" value="Transl_elong_EF1B/ribsomal_bS6"/>
</dbReference>
<keyword evidence="1" id="KW-0812">Transmembrane</keyword>
<reference evidence="2 3" key="1">
    <citation type="journal article" date="2020" name="Biotechnol. Biofuels">
        <title>New insights from the biogas microbiome by comprehensive genome-resolved metagenomics of nearly 1600 species originating from multiple anaerobic digesters.</title>
        <authorList>
            <person name="Campanaro S."/>
            <person name="Treu L."/>
            <person name="Rodriguez-R L.M."/>
            <person name="Kovalovszki A."/>
            <person name="Ziels R.M."/>
            <person name="Maus I."/>
            <person name="Zhu X."/>
            <person name="Kougias P.G."/>
            <person name="Basile A."/>
            <person name="Luo G."/>
            <person name="Schluter A."/>
            <person name="Konstantinidis K.T."/>
            <person name="Angelidaki I."/>
        </authorList>
    </citation>
    <scope>NUCLEOTIDE SEQUENCE [LARGE SCALE GENOMIC DNA]</scope>
    <source>
        <strain evidence="2">AS19jrsBPTG_9</strain>
    </source>
</reference>
<protein>
    <submittedName>
        <fullName evidence="2">Type 4a pilus biogenesis protein PilO</fullName>
    </submittedName>
</protein>
<dbReference type="Pfam" id="PF04350">
    <property type="entry name" value="PilO"/>
    <property type="match status" value="1"/>
</dbReference>
<sequence>MGIAEPSQKTEYAQIIKKGASKKVDMVFTGLTFIAATLLIVFAIVPTVQTVKDIDREIKKKEQMSAALGKKLEALTSLDTQYNQNKEIFDSLELIFPTTKEFTLLLANIDAVTQRNNFILQSISFAEYRNRDYQTEATVLNPFSVRLSVAGSKADLTNLLKDLEQMPMFPAIESMAYSSKVDKDGNINYSISLRVYHLLEHKFYE</sequence>
<dbReference type="Gene3D" id="3.30.70.60">
    <property type="match status" value="1"/>
</dbReference>
<keyword evidence="1" id="KW-1133">Transmembrane helix</keyword>
<organism evidence="2 3">
    <name type="scientific">Candidatus Dojkabacteria bacterium</name>
    <dbReference type="NCBI Taxonomy" id="2099670"/>
    <lineage>
        <taxon>Bacteria</taxon>
        <taxon>Candidatus Dojkabacteria</taxon>
    </lineage>
</organism>
<name>A0A847VDE3_9BACT</name>
<gene>
    <name evidence="2" type="primary">pilO</name>
    <name evidence="2" type="ORF">GX888_02115</name>
</gene>
<dbReference type="Proteomes" id="UP000564033">
    <property type="component" value="Unassembled WGS sequence"/>
</dbReference>
<evidence type="ECO:0000313" key="2">
    <source>
        <dbReference type="EMBL" id="NLZ24519.1"/>
    </source>
</evidence>
<proteinExistence type="predicted"/>
<dbReference type="GO" id="GO:0043107">
    <property type="term" value="P:type IV pilus-dependent motility"/>
    <property type="evidence" value="ECO:0007669"/>
    <property type="project" value="InterPro"/>
</dbReference>
<feature type="transmembrane region" description="Helical" evidence="1">
    <location>
        <begin position="26"/>
        <end position="45"/>
    </location>
</feature>
<dbReference type="GO" id="GO:0043683">
    <property type="term" value="P:type IV pilus assembly"/>
    <property type="evidence" value="ECO:0007669"/>
    <property type="project" value="InterPro"/>
</dbReference>
<accession>A0A847VDE3</accession>
<keyword evidence="1" id="KW-0472">Membrane</keyword>
<comment type="caution">
    <text evidence="2">The sequence shown here is derived from an EMBL/GenBank/DDBJ whole genome shotgun (WGS) entry which is preliminary data.</text>
</comment>
<dbReference type="AlphaFoldDB" id="A0A847VDE3"/>
<dbReference type="EMBL" id="JAAZIL010000052">
    <property type="protein sequence ID" value="NLZ24519.1"/>
    <property type="molecule type" value="Genomic_DNA"/>
</dbReference>
<evidence type="ECO:0000313" key="3">
    <source>
        <dbReference type="Proteomes" id="UP000564033"/>
    </source>
</evidence>
<evidence type="ECO:0000256" key="1">
    <source>
        <dbReference type="SAM" id="Phobius"/>
    </source>
</evidence>
<dbReference type="InterPro" id="IPR007445">
    <property type="entry name" value="PilO"/>
</dbReference>